<accession>A0A7D5GZC5</accession>
<gene>
    <name evidence="1" type="ORF">HUG10_07455</name>
</gene>
<keyword evidence="2" id="KW-1185">Reference proteome</keyword>
<dbReference type="EMBL" id="CP058529">
    <property type="protein sequence ID" value="QLG27393.1"/>
    <property type="molecule type" value="Genomic_DNA"/>
</dbReference>
<evidence type="ECO:0008006" key="3">
    <source>
        <dbReference type="Google" id="ProtNLM"/>
    </source>
</evidence>
<dbReference type="OrthoDB" id="216687at2157"/>
<evidence type="ECO:0000313" key="1">
    <source>
        <dbReference type="EMBL" id="QLG27393.1"/>
    </source>
</evidence>
<dbReference type="GeneID" id="56028658"/>
<evidence type="ECO:0000313" key="2">
    <source>
        <dbReference type="Proteomes" id="UP000509750"/>
    </source>
</evidence>
<dbReference type="Proteomes" id="UP000509750">
    <property type="component" value="Chromosome"/>
</dbReference>
<proteinExistence type="predicted"/>
<organism evidence="1 2">
    <name type="scientific">Halorarum halophilum</name>
    <dbReference type="NCBI Taxonomy" id="2743090"/>
    <lineage>
        <taxon>Archaea</taxon>
        <taxon>Methanobacteriati</taxon>
        <taxon>Methanobacteriota</taxon>
        <taxon>Stenosarchaea group</taxon>
        <taxon>Halobacteria</taxon>
        <taxon>Halobacteriales</taxon>
        <taxon>Haloferacaceae</taxon>
        <taxon>Halorarum</taxon>
    </lineage>
</organism>
<protein>
    <recommendedName>
        <fullName evidence="3">YD repeat-containing protein</fullName>
    </recommendedName>
</protein>
<name>A0A7D5GZC5_9EURY</name>
<dbReference type="KEGG" id="halg:HUG10_07455"/>
<dbReference type="RefSeq" id="WP_179168968.1">
    <property type="nucleotide sequence ID" value="NZ_CP058529.1"/>
</dbReference>
<dbReference type="AlphaFoldDB" id="A0A7D5GZC5"/>
<sequence length="64" mass="7524">MTDCGFTIEYTDPLGERRRVRYEPRTPKDSYLRYVEAHTGRVWRTEGCEPVRDLVIEDDCTGGR</sequence>
<reference evidence="1 2" key="1">
    <citation type="submission" date="2020-07" db="EMBL/GenBank/DDBJ databases">
        <title>Gai3-2, isolated from salt lake.</title>
        <authorList>
            <person name="Cui H."/>
            <person name="Shi X."/>
        </authorList>
    </citation>
    <scope>NUCLEOTIDE SEQUENCE [LARGE SCALE GENOMIC DNA]</scope>
    <source>
        <strain evidence="1 2">Gai3-2</strain>
    </source>
</reference>